<dbReference type="PROSITE" id="PS00137">
    <property type="entry name" value="SUBTILASE_HIS"/>
    <property type="match status" value="1"/>
</dbReference>
<dbReference type="InterPro" id="IPR032815">
    <property type="entry name" value="S8_pro-domain"/>
</dbReference>
<evidence type="ECO:0000256" key="3">
    <source>
        <dbReference type="ARBA" id="ARBA00005325"/>
    </source>
</evidence>
<reference evidence="19 20" key="1">
    <citation type="journal article" date="2024" name="bioRxiv">
        <title>A reference genome for Trichogramma kaykai: A tiny desert-dwelling parasitoid wasp with competing sex-ratio distorters.</title>
        <authorList>
            <person name="Culotta J."/>
            <person name="Lindsey A.R."/>
        </authorList>
    </citation>
    <scope>NUCLEOTIDE SEQUENCE [LARGE SCALE GENOMIC DNA]</scope>
    <source>
        <strain evidence="19 20">KSX58</strain>
    </source>
</reference>
<dbReference type="SUPFAM" id="SSF54897">
    <property type="entry name" value="Protease propeptides/inhibitors"/>
    <property type="match status" value="1"/>
</dbReference>
<evidence type="ECO:0000256" key="9">
    <source>
        <dbReference type="ARBA" id="ARBA00022837"/>
    </source>
</evidence>
<dbReference type="SUPFAM" id="SSF49785">
    <property type="entry name" value="Galactose-binding domain-like"/>
    <property type="match status" value="1"/>
</dbReference>
<dbReference type="Gene3D" id="3.30.70.850">
    <property type="entry name" value="Peptidase S8, pro-domain"/>
    <property type="match status" value="1"/>
</dbReference>
<proteinExistence type="inferred from homology"/>
<protein>
    <recommendedName>
        <fullName evidence="15">furin</fullName>
        <ecNumber evidence="15">3.4.21.75</ecNumber>
    </recommendedName>
</protein>
<dbReference type="FunFam" id="2.60.120.260:FF:000006">
    <property type="entry name" value="Proprotein convertase subtilisin/kexin type 5"/>
    <property type="match status" value="1"/>
</dbReference>
<gene>
    <name evidence="19" type="ORF">TKK_002756</name>
</gene>
<evidence type="ECO:0000256" key="17">
    <source>
        <dbReference type="PROSITE-ProRule" id="PRU01240"/>
    </source>
</evidence>
<feature type="active site" description="Charge relay system" evidence="16 17">
    <location>
        <position position="219"/>
    </location>
</feature>
<evidence type="ECO:0000256" key="4">
    <source>
        <dbReference type="ARBA" id="ARBA00022670"/>
    </source>
</evidence>
<dbReference type="Gene3D" id="3.40.50.200">
    <property type="entry name" value="Peptidase S8/S53 domain"/>
    <property type="match status" value="1"/>
</dbReference>
<dbReference type="Gene3D" id="2.60.120.260">
    <property type="entry name" value="Galactose-binding domain-like"/>
    <property type="match status" value="1"/>
</dbReference>
<dbReference type="InterPro" id="IPR038466">
    <property type="entry name" value="S8_pro-domain_sf"/>
</dbReference>
<evidence type="ECO:0000256" key="10">
    <source>
        <dbReference type="ARBA" id="ARBA00023034"/>
    </source>
</evidence>
<evidence type="ECO:0000256" key="8">
    <source>
        <dbReference type="ARBA" id="ARBA00022825"/>
    </source>
</evidence>
<dbReference type="InterPro" id="IPR008979">
    <property type="entry name" value="Galactose-bd-like_sf"/>
</dbReference>
<dbReference type="AlphaFoldDB" id="A0ABD2XIT0"/>
<keyword evidence="10" id="KW-0333">Golgi apparatus</keyword>
<organism evidence="19 20">
    <name type="scientific">Trichogramma kaykai</name>
    <dbReference type="NCBI Taxonomy" id="54128"/>
    <lineage>
        <taxon>Eukaryota</taxon>
        <taxon>Metazoa</taxon>
        <taxon>Ecdysozoa</taxon>
        <taxon>Arthropoda</taxon>
        <taxon>Hexapoda</taxon>
        <taxon>Insecta</taxon>
        <taxon>Pterygota</taxon>
        <taxon>Neoptera</taxon>
        <taxon>Endopterygota</taxon>
        <taxon>Hymenoptera</taxon>
        <taxon>Apocrita</taxon>
        <taxon>Proctotrupomorpha</taxon>
        <taxon>Chalcidoidea</taxon>
        <taxon>Trichogrammatidae</taxon>
        <taxon>Trichogramma</taxon>
    </lineage>
</organism>
<dbReference type="PROSITE" id="PS51892">
    <property type="entry name" value="SUBTILASE"/>
    <property type="match status" value="1"/>
</dbReference>
<sequence>MGSKLGQTGSILQKSPWLRFSSSSSSSHLALYYCWVILCTATITSSSSSSNILNNANNDEWVVRLEGGSEVASLLALRSGYTHVGPVLGFKDTYLWRANNSTRFQKRGLPYAMTALKSRARIVWAEQQKARLRQKRDYLELYISEATAAVSAAAETNAHQSKLSRAFNDELWEQEWYLLDRTKSERGDKPLKRPRLDLNVLPVYRLGITGRGVKVAVLDDGLEYTHEDLRSNYEPSISYDVTDRDEDPIPRYEEPANGHGTRCAGEIAMEADNGKCGVGVAFEARIGGIKMLDGQVNDRVEAESLGYRPDLVDIYTASWGPPDDGKSLDAPGRLASEALERGILEGRQGRGSIYVWASGNGGSKADDCSCDGYVGSIYTLAIGSASQAGTFPWYGEICPATLATTYSSGAYQDQMIATTDLKNTCTTSHTGTSASAPLAAGILALALQANKNLTWRDVQHLVVYSSNYAALRRNPGWFKNSIGFWFNPRFGFGLMDAHALVLASTNWTNVPVKTICEVTSVPLIAREVSYGVTRRVQFEVVQCGGPANEIHYLEHVQVETNVEYTLRGALQMHLTSPTGTSVQLLGSRKNDNSSEGFVKWKFMSVATWGEEPKGTWYLDISDTIGPNTNKGAVGASKLILHGTKERPAYLGKSLRDYDSVYDHSDDNSNYIMDGDGMLEERLEERDNRSEENVQLDQPFVF</sequence>
<keyword evidence="12" id="KW-1015">Disulfide bond</keyword>
<dbReference type="PANTHER" id="PTHR42884:SF14">
    <property type="entry name" value="NEUROENDOCRINE CONVERTASE 1"/>
    <property type="match status" value="1"/>
</dbReference>
<evidence type="ECO:0000256" key="12">
    <source>
        <dbReference type="ARBA" id="ARBA00023157"/>
    </source>
</evidence>
<keyword evidence="11" id="KW-0865">Zymogen</keyword>
<dbReference type="PRINTS" id="PR00723">
    <property type="entry name" value="SUBTILISIN"/>
</dbReference>
<dbReference type="Pfam" id="PF16470">
    <property type="entry name" value="S8_pro-domain"/>
    <property type="match status" value="1"/>
</dbReference>
<evidence type="ECO:0000256" key="2">
    <source>
        <dbReference type="ARBA" id="ARBA00004394"/>
    </source>
</evidence>
<evidence type="ECO:0000256" key="14">
    <source>
        <dbReference type="ARBA" id="ARBA00035756"/>
    </source>
</evidence>
<dbReference type="InterPro" id="IPR002884">
    <property type="entry name" value="P_dom"/>
</dbReference>
<dbReference type="InterPro" id="IPR034182">
    <property type="entry name" value="Kexin/furin"/>
</dbReference>
<comment type="cofactor">
    <cofactor evidence="1">
        <name>Ca(2+)</name>
        <dbReference type="ChEBI" id="CHEBI:29108"/>
    </cofactor>
</comment>
<feature type="active site" description="Charge relay system" evidence="16 17">
    <location>
        <position position="259"/>
    </location>
</feature>
<dbReference type="EC" id="3.4.21.75" evidence="15"/>
<dbReference type="PROSITE" id="PS51829">
    <property type="entry name" value="P_HOMO_B"/>
    <property type="match status" value="1"/>
</dbReference>
<feature type="domain" description="P/Homo B" evidence="18">
    <location>
        <begin position="509"/>
        <end position="646"/>
    </location>
</feature>
<keyword evidence="5" id="KW-0165">Cleavage on pair of basic residues</keyword>
<comment type="catalytic activity">
    <reaction evidence="14">
        <text>Release of mature proteins from their proproteins by cleavage of -Arg-Xaa-Yaa-Arg-|-Zaa- bonds, where Xaa can be any amino acid and Yaa is Arg or Lys. Releases albumin, complement component C3 and von Willebrand factor from their respective precursors.</text>
        <dbReference type="EC" id="3.4.21.75"/>
    </reaction>
</comment>
<dbReference type="Pfam" id="PF01483">
    <property type="entry name" value="P_proprotein"/>
    <property type="match status" value="1"/>
</dbReference>
<dbReference type="FunFam" id="3.40.50.200:FF:000001">
    <property type="entry name" value="Furin 2, isoform B"/>
    <property type="match status" value="1"/>
</dbReference>
<evidence type="ECO:0000259" key="18">
    <source>
        <dbReference type="PROSITE" id="PS51829"/>
    </source>
</evidence>
<dbReference type="InterPro" id="IPR036852">
    <property type="entry name" value="Peptidase_S8/S53_dom_sf"/>
</dbReference>
<evidence type="ECO:0000256" key="15">
    <source>
        <dbReference type="ARBA" id="ARBA00038993"/>
    </source>
</evidence>
<keyword evidence="13" id="KW-0325">Glycoprotein</keyword>
<keyword evidence="7 17" id="KW-0378">Hydrolase</keyword>
<feature type="active site" description="Charge relay system" evidence="16 17">
    <location>
        <position position="433"/>
    </location>
</feature>
<evidence type="ECO:0000313" key="19">
    <source>
        <dbReference type="EMBL" id="KAL3404713.1"/>
    </source>
</evidence>
<evidence type="ECO:0000256" key="11">
    <source>
        <dbReference type="ARBA" id="ARBA00023145"/>
    </source>
</evidence>
<dbReference type="InterPro" id="IPR015500">
    <property type="entry name" value="Peptidase_S8_subtilisin-rel"/>
</dbReference>
<keyword evidence="6" id="KW-0732">Signal</keyword>
<evidence type="ECO:0000256" key="5">
    <source>
        <dbReference type="ARBA" id="ARBA00022685"/>
    </source>
</evidence>
<dbReference type="InterPro" id="IPR023827">
    <property type="entry name" value="Peptidase_S8_Asp-AS"/>
</dbReference>
<name>A0ABD2XIT0_9HYME</name>
<dbReference type="InterPro" id="IPR022398">
    <property type="entry name" value="Peptidase_S8_His-AS"/>
</dbReference>
<keyword evidence="8 17" id="KW-0720">Serine protease</keyword>
<dbReference type="PANTHER" id="PTHR42884">
    <property type="entry name" value="PROPROTEIN CONVERTASE SUBTILISIN/KEXIN-RELATED"/>
    <property type="match status" value="1"/>
</dbReference>
<dbReference type="InterPro" id="IPR000209">
    <property type="entry name" value="Peptidase_S8/S53_dom"/>
</dbReference>
<dbReference type="InterPro" id="IPR023828">
    <property type="entry name" value="Peptidase_S8_Ser-AS"/>
</dbReference>
<dbReference type="CDD" id="cd04059">
    <property type="entry name" value="Peptidases_S8_Protein_convertases_Kexins_Furin-like"/>
    <property type="match status" value="1"/>
</dbReference>
<comment type="caution">
    <text evidence="19">The sequence shown here is derived from an EMBL/GenBank/DDBJ whole genome shotgun (WGS) entry which is preliminary data.</text>
</comment>
<evidence type="ECO:0000256" key="6">
    <source>
        <dbReference type="ARBA" id="ARBA00022729"/>
    </source>
</evidence>
<dbReference type="GO" id="GO:0000139">
    <property type="term" value="C:Golgi membrane"/>
    <property type="evidence" value="ECO:0007669"/>
    <property type="project" value="UniProtKB-SubCell"/>
</dbReference>
<keyword evidence="4 17" id="KW-0645">Protease</keyword>
<evidence type="ECO:0000256" key="13">
    <source>
        <dbReference type="ARBA" id="ARBA00023180"/>
    </source>
</evidence>
<dbReference type="PROSITE" id="PS00136">
    <property type="entry name" value="SUBTILASE_ASP"/>
    <property type="match status" value="1"/>
</dbReference>
<dbReference type="SUPFAM" id="SSF52743">
    <property type="entry name" value="Subtilisin-like"/>
    <property type="match status" value="1"/>
</dbReference>
<comment type="subcellular location">
    <subcellularLocation>
        <location evidence="2">Golgi apparatus membrane</location>
    </subcellularLocation>
</comment>
<dbReference type="Pfam" id="PF00082">
    <property type="entry name" value="Peptidase_S8"/>
    <property type="match status" value="1"/>
</dbReference>
<dbReference type="GO" id="GO:0004252">
    <property type="term" value="F:serine-type endopeptidase activity"/>
    <property type="evidence" value="ECO:0007669"/>
    <property type="project" value="UniProtKB-UniRule"/>
</dbReference>
<evidence type="ECO:0000256" key="1">
    <source>
        <dbReference type="ARBA" id="ARBA00001913"/>
    </source>
</evidence>
<dbReference type="PROSITE" id="PS00138">
    <property type="entry name" value="SUBTILASE_SER"/>
    <property type="match status" value="1"/>
</dbReference>
<evidence type="ECO:0000313" key="20">
    <source>
        <dbReference type="Proteomes" id="UP001627154"/>
    </source>
</evidence>
<keyword evidence="9" id="KW-0106">Calcium</keyword>
<dbReference type="GO" id="GO:0006508">
    <property type="term" value="P:proteolysis"/>
    <property type="evidence" value="ECO:0007669"/>
    <property type="project" value="UniProtKB-KW"/>
</dbReference>
<evidence type="ECO:0000256" key="16">
    <source>
        <dbReference type="PIRSR" id="PIRSR615500-1"/>
    </source>
</evidence>
<accession>A0ABD2XIT0</accession>
<keyword evidence="20" id="KW-1185">Reference proteome</keyword>
<comment type="similarity">
    <text evidence="3">Belongs to the peptidase S8 family. Furin subfamily.</text>
</comment>
<dbReference type="Proteomes" id="UP001627154">
    <property type="component" value="Unassembled WGS sequence"/>
</dbReference>
<evidence type="ECO:0000256" key="7">
    <source>
        <dbReference type="ARBA" id="ARBA00022801"/>
    </source>
</evidence>
<dbReference type="EMBL" id="JBJJXI010000023">
    <property type="protein sequence ID" value="KAL3404713.1"/>
    <property type="molecule type" value="Genomic_DNA"/>
</dbReference>